<gene>
    <name evidence="3" type="ORF">GCM10023191_094650</name>
</gene>
<dbReference type="CDD" id="cd12797">
    <property type="entry name" value="M23_peptidase"/>
    <property type="match status" value="1"/>
</dbReference>
<evidence type="ECO:0000259" key="2">
    <source>
        <dbReference type="Pfam" id="PF01551"/>
    </source>
</evidence>
<evidence type="ECO:0000256" key="1">
    <source>
        <dbReference type="SAM" id="MobiDB-lite"/>
    </source>
</evidence>
<evidence type="ECO:0000313" key="4">
    <source>
        <dbReference type="Proteomes" id="UP001500503"/>
    </source>
</evidence>
<dbReference type="Gene3D" id="2.70.70.10">
    <property type="entry name" value="Glucose Permease (Domain IIA)"/>
    <property type="match status" value="1"/>
</dbReference>
<dbReference type="InterPro" id="IPR011055">
    <property type="entry name" value="Dup_hybrid_motif"/>
</dbReference>
<proteinExistence type="predicted"/>
<dbReference type="SUPFAM" id="SSF51261">
    <property type="entry name" value="Duplicated hybrid motif"/>
    <property type="match status" value="1"/>
</dbReference>
<dbReference type="InterPro" id="IPR016047">
    <property type="entry name" value="M23ase_b-sheet_dom"/>
</dbReference>
<protein>
    <recommendedName>
        <fullName evidence="2">M23ase beta-sheet core domain-containing protein</fullName>
    </recommendedName>
</protein>
<evidence type="ECO:0000313" key="3">
    <source>
        <dbReference type="EMBL" id="GAA4519278.1"/>
    </source>
</evidence>
<organism evidence="3 4">
    <name type="scientific">Actinoallomurus oryzae</name>
    <dbReference type="NCBI Taxonomy" id="502180"/>
    <lineage>
        <taxon>Bacteria</taxon>
        <taxon>Bacillati</taxon>
        <taxon>Actinomycetota</taxon>
        <taxon>Actinomycetes</taxon>
        <taxon>Streptosporangiales</taxon>
        <taxon>Thermomonosporaceae</taxon>
        <taxon>Actinoallomurus</taxon>
    </lineage>
</organism>
<reference evidence="4" key="1">
    <citation type="journal article" date="2019" name="Int. J. Syst. Evol. Microbiol.">
        <title>The Global Catalogue of Microorganisms (GCM) 10K type strain sequencing project: providing services to taxonomists for standard genome sequencing and annotation.</title>
        <authorList>
            <consortium name="The Broad Institute Genomics Platform"/>
            <consortium name="The Broad Institute Genome Sequencing Center for Infectious Disease"/>
            <person name="Wu L."/>
            <person name="Ma J."/>
        </authorList>
    </citation>
    <scope>NUCLEOTIDE SEQUENCE [LARGE SCALE GENOMIC DNA]</scope>
    <source>
        <strain evidence="4">JCM 17933</strain>
    </source>
</reference>
<accession>A0ABP8R638</accession>
<sequence>MPSRHRKVASPGSPRSGRLLLSLVNRAGAAGTAVVIAVGVVLAAIVEEKVLPVGPRHRPVAAPGPARGGARHTPPSRSKQRHKPVSPTVLLDRQVQKLALHRRGAAARSEYGVRTVASPVVHQSRFDKKRMWVLGTEAIPPPDDSTAMPEASLFLAHATGRTWKAALAGSPDFAAMVTEAPTSILSAGERTTLRKFAAAESTPDENAGGAPLMLPWAIGQSWTLVPTDRGLSFDGGDGRVLAASAGRVYRLCSSSPDRGLVLVIGDDGTATEYYQLDRLTEVPDGERVRQGDYLGHAGTDQPCGGGQASRPLVRFGLRSPDGPVSLDGWRIGGWTVHDAPGEAFAEREGVRVQAGNPLLNFGVDVSPSPSPSKPKTAPDRSPDPDAVPGGVDAQT</sequence>
<dbReference type="Pfam" id="PF01551">
    <property type="entry name" value="Peptidase_M23"/>
    <property type="match status" value="1"/>
</dbReference>
<dbReference type="Proteomes" id="UP001500503">
    <property type="component" value="Unassembled WGS sequence"/>
</dbReference>
<dbReference type="EMBL" id="BAABHF010000061">
    <property type="protein sequence ID" value="GAA4519278.1"/>
    <property type="molecule type" value="Genomic_DNA"/>
</dbReference>
<feature type="domain" description="M23ase beta-sheet core" evidence="2">
    <location>
        <begin position="229"/>
        <end position="319"/>
    </location>
</feature>
<dbReference type="RefSeq" id="WP_345475203.1">
    <property type="nucleotide sequence ID" value="NZ_BAABHF010000061.1"/>
</dbReference>
<feature type="region of interest" description="Disordered" evidence="1">
    <location>
        <begin position="55"/>
        <end position="85"/>
    </location>
</feature>
<keyword evidence="4" id="KW-1185">Reference proteome</keyword>
<feature type="region of interest" description="Disordered" evidence="1">
    <location>
        <begin position="358"/>
        <end position="395"/>
    </location>
</feature>
<name>A0ABP8R638_9ACTN</name>
<comment type="caution">
    <text evidence="3">The sequence shown here is derived from an EMBL/GenBank/DDBJ whole genome shotgun (WGS) entry which is preliminary data.</text>
</comment>